<protein>
    <recommendedName>
        <fullName evidence="4">HTH luxR-type domain-containing protein</fullName>
    </recommendedName>
</protein>
<dbReference type="GO" id="GO:0006355">
    <property type="term" value="P:regulation of DNA-templated transcription"/>
    <property type="evidence" value="ECO:0007669"/>
    <property type="project" value="InterPro"/>
</dbReference>
<name>A0A6I3KEW4_9HYPH</name>
<proteinExistence type="predicted"/>
<keyword evidence="3" id="KW-0804">Transcription</keyword>
<dbReference type="Pfam" id="PF00196">
    <property type="entry name" value="GerE"/>
    <property type="match status" value="1"/>
</dbReference>
<dbReference type="InterPro" id="IPR036388">
    <property type="entry name" value="WH-like_DNA-bd_sf"/>
</dbReference>
<feature type="domain" description="HTH luxR-type" evidence="4">
    <location>
        <begin position="187"/>
        <end position="252"/>
    </location>
</feature>
<keyword evidence="1" id="KW-0805">Transcription regulation</keyword>
<gene>
    <name evidence="5" type="ORF">GIW81_07105</name>
</gene>
<evidence type="ECO:0000313" key="5">
    <source>
        <dbReference type="EMBL" id="MTD94105.1"/>
    </source>
</evidence>
<evidence type="ECO:0000259" key="4">
    <source>
        <dbReference type="PROSITE" id="PS50043"/>
    </source>
</evidence>
<accession>A0A6I3KEW4</accession>
<dbReference type="PRINTS" id="PR00038">
    <property type="entry name" value="HTHLUXR"/>
</dbReference>
<evidence type="ECO:0000256" key="1">
    <source>
        <dbReference type="ARBA" id="ARBA00023015"/>
    </source>
</evidence>
<evidence type="ECO:0000256" key="2">
    <source>
        <dbReference type="ARBA" id="ARBA00023125"/>
    </source>
</evidence>
<comment type="caution">
    <text evidence="5">The sequence shown here is derived from an EMBL/GenBank/DDBJ whole genome shotgun (WGS) entry which is preliminary data.</text>
</comment>
<dbReference type="AlphaFoldDB" id="A0A6I3KEW4"/>
<keyword evidence="2" id="KW-0238">DNA-binding</keyword>
<dbReference type="PANTHER" id="PTHR44688">
    <property type="entry name" value="DNA-BINDING TRANSCRIPTIONAL ACTIVATOR DEVR_DOSR"/>
    <property type="match status" value="1"/>
</dbReference>
<evidence type="ECO:0000313" key="6">
    <source>
        <dbReference type="Proteomes" id="UP000440694"/>
    </source>
</evidence>
<dbReference type="Proteomes" id="UP000440694">
    <property type="component" value="Unassembled WGS sequence"/>
</dbReference>
<dbReference type="SUPFAM" id="SSF46894">
    <property type="entry name" value="C-terminal effector domain of the bipartite response regulators"/>
    <property type="match status" value="1"/>
</dbReference>
<dbReference type="EMBL" id="WMBQ01000001">
    <property type="protein sequence ID" value="MTD94105.1"/>
    <property type="molecule type" value="Genomic_DNA"/>
</dbReference>
<dbReference type="GO" id="GO:0003677">
    <property type="term" value="F:DNA binding"/>
    <property type="evidence" value="ECO:0007669"/>
    <property type="project" value="UniProtKB-KW"/>
</dbReference>
<dbReference type="PANTHER" id="PTHR44688:SF16">
    <property type="entry name" value="DNA-BINDING TRANSCRIPTIONAL ACTIVATOR DEVR_DOSR"/>
    <property type="match status" value="1"/>
</dbReference>
<dbReference type="InterPro" id="IPR016032">
    <property type="entry name" value="Sig_transdc_resp-reg_C-effctor"/>
</dbReference>
<evidence type="ECO:0000256" key="3">
    <source>
        <dbReference type="ARBA" id="ARBA00023163"/>
    </source>
</evidence>
<keyword evidence="6" id="KW-1185">Reference proteome</keyword>
<dbReference type="RefSeq" id="WP_154738574.1">
    <property type="nucleotide sequence ID" value="NZ_WMBQ01000001.1"/>
</dbReference>
<dbReference type="Gene3D" id="1.10.10.10">
    <property type="entry name" value="Winged helix-like DNA-binding domain superfamily/Winged helix DNA-binding domain"/>
    <property type="match status" value="1"/>
</dbReference>
<reference evidence="5 6" key="1">
    <citation type="submission" date="2019-11" db="EMBL/GenBank/DDBJ databases">
        <title>Identification of a novel strain.</title>
        <authorList>
            <person name="Xu Q."/>
            <person name="Wang G."/>
        </authorList>
    </citation>
    <scope>NUCLEOTIDE SEQUENCE [LARGE SCALE GENOMIC DNA]</scope>
    <source>
        <strain evidence="6">xq</strain>
    </source>
</reference>
<dbReference type="InterPro" id="IPR000792">
    <property type="entry name" value="Tscrpt_reg_LuxR_C"/>
</dbReference>
<sequence>MAAPLTQANSELSCRLLQYTNSVDSLDTPEKVLNALDEVTNATCKIRMLGALLLPLRWGDLSSFEMGKTVFVHDSAPKGWWEEQRDMMRQSPGPGEMLARLALAPFTMSETMSRLEPLGVDRWPFELALKYGMRDRLSCPVGGRWLVVYWSRHVLANLTPEQRALLFLGANFAAIRLQRLAAPSIKRLGNSSSLTPRELAVLRLMASGKRMREIAQLLGLGEETVRSHLKKAQVKLGVRERTHAVAQAIRLQLIA</sequence>
<organism evidence="5 6">
    <name type="scientific">Hyphomicrobium album</name>
    <dbReference type="NCBI Taxonomy" id="2665159"/>
    <lineage>
        <taxon>Bacteria</taxon>
        <taxon>Pseudomonadati</taxon>
        <taxon>Pseudomonadota</taxon>
        <taxon>Alphaproteobacteria</taxon>
        <taxon>Hyphomicrobiales</taxon>
        <taxon>Hyphomicrobiaceae</taxon>
        <taxon>Hyphomicrobium</taxon>
    </lineage>
</organism>
<dbReference type="PROSITE" id="PS50043">
    <property type="entry name" value="HTH_LUXR_2"/>
    <property type="match status" value="1"/>
</dbReference>
<dbReference type="CDD" id="cd06170">
    <property type="entry name" value="LuxR_C_like"/>
    <property type="match status" value="1"/>
</dbReference>
<dbReference type="SMART" id="SM00421">
    <property type="entry name" value="HTH_LUXR"/>
    <property type="match status" value="1"/>
</dbReference>